<accession>A0AAV4W4V9</accession>
<feature type="compositionally biased region" description="Basic and acidic residues" evidence="1">
    <location>
        <begin position="164"/>
        <end position="174"/>
    </location>
</feature>
<evidence type="ECO:0000313" key="3">
    <source>
        <dbReference type="Proteomes" id="UP001054837"/>
    </source>
</evidence>
<feature type="region of interest" description="Disordered" evidence="1">
    <location>
        <begin position="159"/>
        <end position="199"/>
    </location>
</feature>
<feature type="region of interest" description="Disordered" evidence="1">
    <location>
        <begin position="1"/>
        <end position="44"/>
    </location>
</feature>
<evidence type="ECO:0000256" key="1">
    <source>
        <dbReference type="SAM" id="MobiDB-lite"/>
    </source>
</evidence>
<gene>
    <name evidence="2" type="ORF">CDAR_265071</name>
</gene>
<reference evidence="2 3" key="1">
    <citation type="submission" date="2021-06" db="EMBL/GenBank/DDBJ databases">
        <title>Caerostris darwini draft genome.</title>
        <authorList>
            <person name="Kono N."/>
            <person name="Arakawa K."/>
        </authorList>
    </citation>
    <scope>NUCLEOTIDE SEQUENCE [LARGE SCALE GENOMIC DNA]</scope>
</reference>
<protein>
    <submittedName>
        <fullName evidence="2">Uncharacterized protein</fullName>
    </submittedName>
</protein>
<feature type="compositionally biased region" description="Polar residues" evidence="1">
    <location>
        <begin position="306"/>
        <end position="323"/>
    </location>
</feature>
<feature type="compositionally biased region" description="Low complexity" evidence="1">
    <location>
        <begin position="19"/>
        <end position="30"/>
    </location>
</feature>
<dbReference type="AlphaFoldDB" id="A0AAV4W4V9"/>
<proteinExistence type="predicted"/>
<dbReference type="Proteomes" id="UP001054837">
    <property type="component" value="Unassembled WGS sequence"/>
</dbReference>
<feature type="region of interest" description="Disordered" evidence="1">
    <location>
        <begin position="290"/>
        <end position="323"/>
    </location>
</feature>
<keyword evidence="3" id="KW-1185">Reference proteome</keyword>
<evidence type="ECO:0000313" key="2">
    <source>
        <dbReference type="EMBL" id="GIY76934.1"/>
    </source>
</evidence>
<comment type="caution">
    <text evidence="2">The sequence shown here is derived from an EMBL/GenBank/DDBJ whole genome shotgun (WGS) entry which is preliminary data.</text>
</comment>
<name>A0AAV4W4V9_9ARAC</name>
<organism evidence="2 3">
    <name type="scientific">Caerostris darwini</name>
    <dbReference type="NCBI Taxonomy" id="1538125"/>
    <lineage>
        <taxon>Eukaryota</taxon>
        <taxon>Metazoa</taxon>
        <taxon>Ecdysozoa</taxon>
        <taxon>Arthropoda</taxon>
        <taxon>Chelicerata</taxon>
        <taxon>Arachnida</taxon>
        <taxon>Araneae</taxon>
        <taxon>Araneomorphae</taxon>
        <taxon>Entelegynae</taxon>
        <taxon>Araneoidea</taxon>
        <taxon>Araneidae</taxon>
        <taxon>Caerostris</taxon>
    </lineage>
</organism>
<dbReference type="EMBL" id="BPLQ01014064">
    <property type="protein sequence ID" value="GIY76934.1"/>
    <property type="molecule type" value="Genomic_DNA"/>
</dbReference>
<sequence>MSQTSAGVSDEDPPPPSSVVPFSPDSPDVVTNMDMDNGLPQNQTYGPALPIRELTDEFVLINQAMLQKASQVKHQLMTTACQIAKTKPEDPEAAQLHSEMAGLYQMMDRLKYEFGIALFQIPSSQEIADRCKRAQTARQLLASASAPALPIMDATLAASTMHPNDTRKVKRPADGDGFQLPPKHLTKKQPKPASDTGVTTQNSFAAVGNINNIPELQETAVYDARPPPIFFQPKSDWNAVINVLRSEVPLIQSNSEFSLRGGRLCFSSLLSSLLLRKCYAVLFFAMPQNSSRPPGDSTRVAVPSGPQLSGQKKLSTSTRQNPTASVMGEVTTDLECMDIAQDTHIDHPSNIFPEITETIVDISIRSALHYLQYKEILMAADNILHSIPSELHTACLTFGQLQSLREHARTYITVQDILSSLIHHIRTEANPTADGHPMLAKPRQSLKDLETDLNVGRKCHFIPYD</sequence>